<reference evidence="2 3" key="1">
    <citation type="submission" date="2017-09" db="EMBL/GenBank/DDBJ databases">
        <title>Large-scale bioinformatics analysis of Bacillus genomes uncovers conserved roles of natural products in bacterial physiology.</title>
        <authorList>
            <consortium name="Agbiome Team Llc"/>
            <person name="Bleich R.M."/>
            <person name="Grubbs K.J."/>
            <person name="Santa Maria K.C."/>
            <person name="Allen S.E."/>
            <person name="Farag S."/>
            <person name="Shank E.A."/>
            <person name="Bowers A."/>
        </authorList>
    </citation>
    <scope>NUCLEOTIDE SEQUENCE [LARGE SCALE GENOMIC DNA]</scope>
    <source>
        <strain evidence="2 3">AFS080080</strain>
    </source>
</reference>
<name>A0A2B5SFQ4_9BACI</name>
<accession>A0A2B5SFQ4</accession>
<proteinExistence type="predicted"/>
<evidence type="ECO:0000256" key="1">
    <source>
        <dbReference type="SAM" id="Coils"/>
    </source>
</evidence>
<gene>
    <name evidence="2" type="ORF">COL66_29100</name>
</gene>
<keyword evidence="1" id="KW-0175">Coiled coil</keyword>
<dbReference type="AlphaFoldDB" id="A0A2B5SFQ4"/>
<evidence type="ECO:0000313" key="3">
    <source>
        <dbReference type="Proteomes" id="UP000223311"/>
    </source>
</evidence>
<dbReference type="Proteomes" id="UP000223311">
    <property type="component" value="Unassembled WGS sequence"/>
</dbReference>
<feature type="coiled-coil region" evidence="1">
    <location>
        <begin position="1"/>
        <end position="73"/>
    </location>
</feature>
<organism evidence="2 3">
    <name type="scientific">Bacillus wiedmannii</name>
    <dbReference type="NCBI Taxonomy" id="1890302"/>
    <lineage>
        <taxon>Bacteria</taxon>
        <taxon>Bacillati</taxon>
        <taxon>Bacillota</taxon>
        <taxon>Bacilli</taxon>
        <taxon>Bacillales</taxon>
        <taxon>Bacillaceae</taxon>
        <taxon>Bacillus</taxon>
        <taxon>Bacillus cereus group</taxon>
    </lineage>
</organism>
<protein>
    <submittedName>
        <fullName evidence="2">Uncharacterized protein</fullName>
    </submittedName>
</protein>
<comment type="caution">
    <text evidence="2">The sequence shown here is derived from an EMBL/GenBank/DDBJ whole genome shotgun (WGS) entry which is preliminary data.</text>
</comment>
<sequence>MRDVTKRLQRILSELESLESDMQQTNQRKSQTDLAQQDILHTIEIESFTSARGNHLLKELKRIRKERRKAKDDQAVLQSVMHTLKGVKLKVECSIGSVTGVIERQQERQVTKGY</sequence>
<evidence type="ECO:0000313" key="2">
    <source>
        <dbReference type="EMBL" id="PFZ19508.1"/>
    </source>
</evidence>
<dbReference type="EMBL" id="NVGE01000074">
    <property type="protein sequence ID" value="PFZ19508.1"/>
    <property type="molecule type" value="Genomic_DNA"/>
</dbReference>
<dbReference type="RefSeq" id="WP_098577730.1">
    <property type="nucleotide sequence ID" value="NZ_NVGE01000074.1"/>
</dbReference>